<dbReference type="RefSeq" id="WP_248436286.1">
    <property type="nucleotide sequence ID" value="NZ_CP096205.1"/>
</dbReference>
<dbReference type="Gene3D" id="2.60.40.1120">
    <property type="entry name" value="Carboxypeptidase-like, regulatory domain"/>
    <property type="match status" value="1"/>
</dbReference>
<dbReference type="InterPro" id="IPR011659">
    <property type="entry name" value="WD40"/>
</dbReference>
<evidence type="ECO:0000256" key="3">
    <source>
        <dbReference type="ARBA" id="ARBA00023237"/>
    </source>
</evidence>
<dbReference type="Gene3D" id="2.120.10.30">
    <property type="entry name" value="TolB, C-terminal domain"/>
    <property type="match status" value="1"/>
</dbReference>
<protein>
    <submittedName>
        <fullName evidence="7">OmpA family protein</fullName>
    </submittedName>
</protein>
<feature type="chain" id="PRO_5045034143" evidence="5">
    <location>
        <begin position="22"/>
        <end position="625"/>
    </location>
</feature>
<dbReference type="InterPro" id="IPR006665">
    <property type="entry name" value="OmpA-like"/>
</dbReference>
<evidence type="ECO:0000259" key="6">
    <source>
        <dbReference type="PROSITE" id="PS51123"/>
    </source>
</evidence>
<dbReference type="InterPro" id="IPR006664">
    <property type="entry name" value="OMP_bac"/>
</dbReference>
<proteinExistence type="predicted"/>
<evidence type="ECO:0000313" key="8">
    <source>
        <dbReference type="EMBL" id="UPQ80727.1"/>
    </source>
</evidence>
<keyword evidence="2 4" id="KW-0472">Membrane</keyword>
<dbReference type="Proteomes" id="UP000830583">
    <property type="component" value="Chromosome"/>
</dbReference>
<dbReference type="EMBL" id="CP096205">
    <property type="protein sequence ID" value="UPQ80391.1"/>
    <property type="molecule type" value="Genomic_DNA"/>
</dbReference>
<feature type="domain" description="OmpA-like" evidence="6">
    <location>
        <begin position="507"/>
        <end position="625"/>
    </location>
</feature>
<dbReference type="PROSITE" id="PS51123">
    <property type="entry name" value="OMPA_2"/>
    <property type="match status" value="1"/>
</dbReference>
<organism evidence="7 9">
    <name type="scientific">Flavobacterium azooxidireducens</name>
    <dbReference type="NCBI Taxonomy" id="1871076"/>
    <lineage>
        <taxon>Bacteria</taxon>
        <taxon>Pseudomonadati</taxon>
        <taxon>Bacteroidota</taxon>
        <taxon>Flavobacteriia</taxon>
        <taxon>Flavobacteriales</taxon>
        <taxon>Flavobacteriaceae</taxon>
        <taxon>Flavobacterium</taxon>
    </lineage>
</organism>
<dbReference type="Gene3D" id="1.25.40.10">
    <property type="entry name" value="Tetratricopeptide repeat domain"/>
    <property type="match status" value="1"/>
</dbReference>
<dbReference type="SUPFAM" id="SSF82171">
    <property type="entry name" value="DPP6 N-terminal domain-like"/>
    <property type="match status" value="1"/>
</dbReference>
<dbReference type="SUPFAM" id="SSF103088">
    <property type="entry name" value="OmpA-like"/>
    <property type="match status" value="1"/>
</dbReference>
<dbReference type="InterPro" id="IPR011042">
    <property type="entry name" value="6-blade_b-propeller_TolB-like"/>
</dbReference>
<dbReference type="Pfam" id="PF00691">
    <property type="entry name" value="OmpA"/>
    <property type="match status" value="1"/>
</dbReference>
<feature type="signal peptide" evidence="5">
    <location>
        <begin position="1"/>
        <end position="21"/>
    </location>
</feature>
<evidence type="ECO:0000313" key="7">
    <source>
        <dbReference type="EMBL" id="UPQ80391.1"/>
    </source>
</evidence>
<dbReference type="InterPro" id="IPR050330">
    <property type="entry name" value="Bact_OuterMem_StrucFunc"/>
</dbReference>
<keyword evidence="3" id="KW-0998">Cell outer membrane</keyword>
<dbReference type="Pfam" id="PF13620">
    <property type="entry name" value="CarboxypepD_reg"/>
    <property type="match status" value="1"/>
</dbReference>
<dbReference type="Pfam" id="PF07676">
    <property type="entry name" value="PD40"/>
    <property type="match status" value="3"/>
</dbReference>
<dbReference type="EMBL" id="CP096205">
    <property type="protein sequence ID" value="UPQ80727.1"/>
    <property type="molecule type" value="Genomic_DNA"/>
</dbReference>
<dbReference type="PANTHER" id="PTHR30329:SF21">
    <property type="entry name" value="LIPOPROTEIN YIAD-RELATED"/>
    <property type="match status" value="1"/>
</dbReference>
<accession>A0ABY4KHT8</accession>
<dbReference type="SUPFAM" id="SSF48452">
    <property type="entry name" value="TPR-like"/>
    <property type="match status" value="1"/>
</dbReference>
<evidence type="ECO:0000256" key="2">
    <source>
        <dbReference type="ARBA" id="ARBA00023136"/>
    </source>
</evidence>
<comment type="subcellular location">
    <subcellularLocation>
        <location evidence="1">Cell outer membrane</location>
    </subcellularLocation>
</comment>
<dbReference type="PANTHER" id="PTHR30329">
    <property type="entry name" value="STATOR ELEMENT OF FLAGELLAR MOTOR COMPLEX"/>
    <property type="match status" value="1"/>
</dbReference>
<name>A0ABY4KHT8_9FLAO</name>
<keyword evidence="5" id="KW-0732">Signal</keyword>
<evidence type="ECO:0000256" key="4">
    <source>
        <dbReference type="PROSITE-ProRule" id="PRU00473"/>
    </source>
</evidence>
<dbReference type="CDD" id="cd07185">
    <property type="entry name" value="OmpA_C-like"/>
    <property type="match status" value="1"/>
</dbReference>
<dbReference type="InterPro" id="IPR036737">
    <property type="entry name" value="OmpA-like_sf"/>
</dbReference>
<sequence>MKKIYISILSIVSLSLTPLSAQNKDTQKADKLFKRLEYVDAAQEYLKLTEKGKADGYVYKQLADSYFNTFNASEATTWYARAVETPQDAETYHRYAQMLKAQGKYEEANKQMQTFASKAPNDQRAKDFKANPNYLPSLLDKQKKFDIKPLDINSDKSDFGAVLHQNNLYFTSARNGARKTYGWNEEPFLDIYKATYNVDGTITNAETVTDLNSKWHDGPSSLSADGNTIYFSSESFKEKGGFEKDKSINAKLGQVNLYKATMANGKWSNITQLPFNSNTYSTGNPALSKDGKTLYFASNRPGSIGGTDIWKVAVNADGSYGEPENLGSKVNTEGEENFPFVTEDNKTLYFASNGRQGFGGLDVFAYDMTKGESTNLGKPVNSEKDDFAFSLNAEKNIGFLSTNRSGVDNIYLATPVCGVEVITLVSDAKTGKALANAKVAIVDEKKNVIATETTGANGEVAYYVECNKTYTIQATKDGYESNTFPVAASKGESRKVEASLNPIEDIVTDKEVVLKSIFFEFNKSNITQEGAFELDKLVQVLQNNKNMVILVKAHTDNRGSDSYNLRLSDARAKSTVQYILSKGISKDQISGKGMGESEPKVDCKEACTEEQHAENRRSEFLIVKK</sequence>
<evidence type="ECO:0000313" key="9">
    <source>
        <dbReference type="Proteomes" id="UP000830583"/>
    </source>
</evidence>
<gene>
    <name evidence="7" type="ORF">M0M57_06010</name>
    <name evidence="8" type="ORF">M0M57_07775</name>
</gene>
<dbReference type="InterPro" id="IPR011990">
    <property type="entry name" value="TPR-like_helical_dom_sf"/>
</dbReference>
<evidence type="ECO:0000256" key="1">
    <source>
        <dbReference type="ARBA" id="ARBA00004442"/>
    </source>
</evidence>
<keyword evidence="9" id="KW-1185">Reference proteome</keyword>
<dbReference type="Gene3D" id="3.30.1330.60">
    <property type="entry name" value="OmpA-like domain"/>
    <property type="match status" value="1"/>
</dbReference>
<evidence type="ECO:0000256" key="5">
    <source>
        <dbReference type="SAM" id="SignalP"/>
    </source>
</evidence>
<reference evidence="7" key="1">
    <citation type="submission" date="2022-04" db="EMBL/GenBank/DDBJ databases">
        <title>Consumption of N2O by Flavobacterium azooxidireducens sp. nov. isolated from Decomposing Leaf Litter of Phragmites australis (Cav.).</title>
        <authorList>
            <person name="Behrendt U."/>
            <person name="Spanner T."/>
            <person name="Augustin J."/>
            <person name="Horn M.A."/>
            <person name="Kolb S."/>
            <person name="Ulrich A."/>
        </authorList>
    </citation>
    <scope>NUCLEOTIDE SEQUENCE</scope>
    <source>
        <strain evidence="7">IGB 4-14</strain>
    </source>
</reference>
<dbReference type="PRINTS" id="PR01021">
    <property type="entry name" value="OMPADOMAIN"/>
</dbReference>
<dbReference type="SUPFAM" id="SSF49478">
    <property type="entry name" value="Cna protein B-type domain"/>
    <property type="match status" value="1"/>
</dbReference>